<feature type="transmembrane region" description="Helical" evidence="1">
    <location>
        <begin position="172"/>
        <end position="192"/>
    </location>
</feature>
<feature type="transmembrane region" description="Helical" evidence="1">
    <location>
        <begin position="212"/>
        <end position="235"/>
    </location>
</feature>
<name>A0A258D653_CAUVI</name>
<dbReference type="AlphaFoldDB" id="A0A258D653"/>
<dbReference type="Proteomes" id="UP000215616">
    <property type="component" value="Unassembled WGS sequence"/>
</dbReference>
<feature type="transmembrane region" description="Helical" evidence="1">
    <location>
        <begin position="31"/>
        <end position="50"/>
    </location>
</feature>
<keyword evidence="1" id="KW-0472">Membrane</keyword>
<proteinExistence type="predicted"/>
<dbReference type="EMBL" id="NCDQ01000152">
    <property type="protein sequence ID" value="OYX03219.1"/>
    <property type="molecule type" value="Genomic_DNA"/>
</dbReference>
<reference evidence="2 3" key="1">
    <citation type="submission" date="2017-03" db="EMBL/GenBank/DDBJ databases">
        <title>Lifting the veil on microbial sulfur biogeochemistry in mining wastewaters.</title>
        <authorList>
            <person name="Kantor R.S."/>
            <person name="Colenbrander Nelson T."/>
            <person name="Marshall S."/>
            <person name="Bennett D."/>
            <person name="Apte S."/>
            <person name="Camacho D."/>
            <person name="Thomas B.C."/>
            <person name="Warren L.A."/>
            <person name="Banfield J.F."/>
        </authorList>
    </citation>
    <scope>NUCLEOTIDE SEQUENCE [LARGE SCALE GENOMIC DNA]</scope>
    <source>
        <strain evidence="2">32-67-7</strain>
    </source>
</reference>
<evidence type="ECO:0000313" key="2">
    <source>
        <dbReference type="EMBL" id="OYX03219.1"/>
    </source>
</evidence>
<comment type="caution">
    <text evidence="2">The sequence shown here is derived from an EMBL/GenBank/DDBJ whole genome shotgun (WGS) entry which is preliminary data.</text>
</comment>
<organism evidence="2 3">
    <name type="scientific">Caulobacter vibrioides</name>
    <name type="common">Caulobacter crescentus</name>
    <dbReference type="NCBI Taxonomy" id="155892"/>
    <lineage>
        <taxon>Bacteria</taxon>
        <taxon>Pseudomonadati</taxon>
        <taxon>Pseudomonadota</taxon>
        <taxon>Alphaproteobacteria</taxon>
        <taxon>Caulobacterales</taxon>
        <taxon>Caulobacteraceae</taxon>
        <taxon>Caulobacter</taxon>
    </lineage>
</organism>
<feature type="transmembrane region" description="Helical" evidence="1">
    <location>
        <begin position="100"/>
        <end position="126"/>
    </location>
</feature>
<evidence type="ECO:0000256" key="1">
    <source>
        <dbReference type="SAM" id="Phobius"/>
    </source>
</evidence>
<feature type="transmembrane region" description="Helical" evidence="1">
    <location>
        <begin position="138"/>
        <end position="160"/>
    </location>
</feature>
<protein>
    <submittedName>
        <fullName evidence="2">Uncharacterized protein</fullName>
    </submittedName>
</protein>
<feature type="transmembrane region" description="Helical" evidence="1">
    <location>
        <begin position="62"/>
        <end position="79"/>
    </location>
</feature>
<accession>A0A258D653</accession>
<gene>
    <name evidence="2" type="ORF">B7Z12_10530</name>
</gene>
<keyword evidence="1" id="KW-1133">Transmembrane helix</keyword>
<sequence length="240" mass="25683">MNANIRHEPPSTGAVFQLQLRKIGRVLRPELIGLAVLLSPTLILALALLMRRDASLDYPLELNFLLSTGAFLLPFRLWNEARLFGRGDFQVMPVERRRHVLIGVGAGAVWALGLTAGIVLLFNLLALAAGSRTIGSSAWQWLVPLGGVAAAYLLGSGVVLAVRHSLRWTGGAVLACVVLSALDLSAPFEPLAHAVFRGDLGLERVLSGGASSLTWVMALMLWFALGLIAVALASLRHREG</sequence>
<evidence type="ECO:0000313" key="3">
    <source>
        <dbReference type="Proteomes" id="UP000215616"/>
    </source>
</evidence>
<keyword evidence="1" id="KW-0812">Transmembrane</keyword>